<dbReference type="PANTHER" id="PTHR46615:SF1">
    <property type="entry name" value="ARYLSULFATASE K"/>
    <property type="match status" value="1"/>
</dbReference>
<gene>
    <name evidence="2" type="ORF">ACFFJ2_19655</name>
</gene>
<evidence type="ECO:0000313" key="2">
    <source>
        <dbReference type="EMBL" id="MFC0210607.1"/>
    </source>
</evidence>
<accession>A0ABV6DD97</accession>
<dbReference type="RefSeq" id="WP_261522812.1">
    <property type="nucleotide sequence ID" value="NZ_JAODNW010000045.1"/>
</dbReference>
<dbReference type="Pfam" id="PF00884">
    <property type="entry name" value="Sulfatase"/>
    <property type="match status" value="1"/>
</dbReference>
<dbReference type="InterPro" id="IPR000917">
    <property type="entry name" value="Sulfatase_N"/>
</dbReference>
<dbReference type="InterPro" id="IPR051849">
    <property type="entry name" value="GAG-degrading_sulfatase"/>
</dbReference>
<protein>
    <submittedName>
        <fullName evidence="2">Sulfatase-like hydrolase/transferase</fullName>
    </submittedName>
</protein>
<dbReference type="Gene3D" id="3.40.720.10">
    <property type="entry name" value="Alkaline Phosphatase, subunit A"/>
    <property type="match status" value="1"/>
</dbReference>
<sequence length="486" mass="53383">MTAKNVLFILSDEHARGITGCYGNNAVKTPNIDALAAAGTTFENAYCNNPICVPSRASLATGRHTHEIGFWDNAQPYDGSVRGWAHALSEAGHRVASIGKLHYRDADAPVGFTEQILPMHVVEGKGDLHGLLRSPPRIRPSMKNLSAELGPGDSDYSRYDSAITDAACRWIAERARKPDEKPWAAFVSLACPHFPLVAPKRFFDLYDPAKLPWPKGRDGNGALAHPVLAAFRKYQNYDDYFTGEEHVRLAVASYYALVSFLDHNIGRILESLSGSGLTEDTLVIYTSDHGDNLGARGFWGKSLLFEESVGVPMIMAGPGVPRGRRVATPVSLVDVAPTIMDAACEEVHSSEATDLPGRSLLSIAGDPDDPDRTVLAEYHAVGSITGCFMIRFDRWKYIHFVDYPPLLYDLKADPEEMCDLAEDSEYAGVRSRAEARLRAIVDPEKVSARAFADQQRIIERNGGIERILSRGEFPHTPVPYADPSFN</sequence>
<comment type="caution">
    <text evidence="2">The sequence shown here is derived from an EMBL/GenBank/DDBJ whole genome shotgun (WGS) entry which is preliminary data.</text>
</comment>
<dbReference type="CDD" id="cd16037">
    <property type="entry name" value="sulfatase_like"/>
    <property type="match status" value="1"/>
</dbReference>
<dbReference type="Proteomes" id="UP001589755">
    <property type="component" value="Unassembled WGS sequence"/>
</dbReference>
<evidence type="ECO:0000259" key="1">
    <source>
        <dbReference type="Pfam" id="PF00884"/>
    </source>
</evidence>
<reference evidence="2 3" key="1">
    <citation type="submission" date="2024-09" db="EMBL/GenBank/DDBJ databases">
        <authorList>
            <person name="Sun Q."/>
            <person name="Mori K."/>
        </authorList>
    </citation>
    <scope>NUCLEOTIDE SEQUENCE [LARGE SCALE GENOMIC DNA]</scope>
    <source>
        <strain evidence="2 3">CCM 8543</strain>
    </source>
</reference>
<dbReference type="InterPro" id="IPR017850">
    <property type="entry name" value="Alkaline_phosphatase_core_sf"/>
</dbReference>
<feature type="domain" description="Sulfatase N-terminal" evidence="1">
    <location>
        <begin position="4"/>
        <end position="343"/>
    </location>
</feature>
<keyword evidence="3" id="KW-1185">Reference proteome</keyword>
<name>A0ABV6DD97_9HYPH</name>
<evidence type="ECO:0000313" key="3">
    <source>
        <dbReference type="Proteomes" id="UP001589755"/>
    </source>
</evidence>
<dbReference type="PANTHER" id="PTHR46615">
    <property type="entry name" value="ARYLSULFATASE K"/>
    <property type="match status" value="1"/>
</dbReference>
<proteinExistence type="predicted"/>
<dbReference type="SUPFAM" id="SSF53649">
    <property type="entry name" value="Alkaline phosphatase-like"/>
    <property type="match status" value="1"/>
</dbReference>
<organism evidence="2 3">
    <name type="scientific">Chelativorans intermedius</name>
    <dbReference type="NCBI Taxonomy" id="515947"/>
    <lineage>
        <taxon>Bacteria</taxon>
        <taxon>Pseudomonadati</taxon>
        <taxon>Pseudomonadota</taxon>
        <taxon>Alphaproteobacteria</taxon>
        <taxon>Hyphomicrobiales</taxon>
        <taxon>Phyllobacteriaceae</taxon>
        <taxon>Chelativorans</taxon>
    </lineage>
</organism>
<dbReference type="EMBL" id="JBHLXD010000065">
    <property type="protein sequence ID" value="MFC0210607.1"/>
    <property type="molecule type" value="Genomic_DNA"/>
</dbReference>